<dbReference type="InterPro" id="IPR002328">
    <property type="entry name" value="ADH_Zn_CS"/>
</dbReference>
<evidence type="ECO:0000313" key="9">
    <source>
        <dbReference type="Proteomes" id="UP000663908"/>
    </source>
</evidence>
<sequence>MKCFVMRKVGEVAVLDKRVPEPGPNEAVVRTTSAMLCSSDVHTVRGAIPVASDVTLGHEAVGTIHALGSAVEGLAEGERVAVGGVTPCFRCEFCQRGLSSQCGGRMMGGARFTVQRDGNLAEYFLVNDAQANLAPIPEALSDHQALYATDMLSTGFVAAEHAELDFGQTVAVFAQGAVGLSATIGCRLRGAGFVIAVESRPERQELARHFGADVIVDHTRCDPVEHILELTDGQGVDAAIEALGTPGTWEATFRVTKPGGRISNVGYHGEVPEPLKIPLEPFGYGMSDKHVHGGLNRGGRERLRRIFRLMEQGRVDPTPMTTHAFGFDEVERAFRMMEAGADGIIKPLIHFGG</sequence>
<dbReference type="Gene3D" id="3.40.50.720">
    <property type="entry name" value="NAD(P)-binding Rossmann-like Domain"/>
    <property type="match status" value="1"/>
</dbReference>
<dbReference type="SMART" id="SM00829">
    <property type="entry name" value="PKS_ER"/>
    <property type="match status" value="1"/>
</dbReference>
<organism evidence="8 9">
    <name type="scientific">Streptomyces cyanogenus</name>
    <dbReference type="NCBI Taxonomy" id="80860"/>
    <lineage>
        <taxon>Bacteria</taxon>
        <taxon>Bacillati</taxon>
        <taxon>Actinomycetota</taxon>
        <taxon>Actinomycetes</taxon>
        <taxon>Kitasatosporales</taxon>
        <taxon>Streptomycetaceae</taxon>
        <taxon>Streptomyces</taxon>
    </lineage>
</organism>
<dbReference type="Proteomes" id="UP000663908">
    <property type="component" value="Chromosome"/>
</dbReference>
<dbReference type="SUPFAM" id="SSF51735">
    <property type="entry name" value="NAD(P)-binding Rossmann-fold domains"/>
    <property type="match status" value="1"/>
</dbReference>
<keyword evidence="4 6" id="KW-0862">Zinc</keyword>
<dbReference type="SUPFAM" id="SSF50129">
    <property type="entry name" value="GroES-like"/>
    <property type="match status" value="1"/>
</dbReference>
<evidence type="ECO:0000256" key="2">
    <source>
        <dbReference type="ARBA" id="ARBA00008072"/>
    </source>
</evidence>
<evidence type="ECO:0000313" key="8">
    <source>
        <dbReference type="EMBL" id="QTE01477.1"/>
    </source>
</evidence>
<dbReference type="EC" id="1.1.1.80" evidence="8"/>
<dbReference type="PANTHER" id="PTHR42813">
    <property type="entry name" value="ZINC-TYPE ALCOHOL DEHYDROGENASE-LIKE"/>
    <property type="match status" value="1"/>
</dbReference>
<evidence type="ECO:0000256" key="1">
    <source>
        <dbReference type="ARBA" id="ARBA00001947"/>
    </source>
</evidence>
<keyword evidence="5 8" id="KW-0560">Oxidoreductase</keyword>
<feature type="domain" description="Enoyl reductase (ER)" evidence="7">
    <location>
        <begin position="10"/>
        <end position="345"/>
    </location>
</feature>
<proteinExistence type="inferred from homology"/>
<dbReference type="InterPro" id="IPR036291">
    <property type="entry name" value="NAD(P)-bd_dom_sf"/>
</dbReference>
<evidence type="ECO:0000256" key="3">
    <source>
        <dbReference type="ARBA" id="ARBA00022723"/>
    </source>
</evidence>
<evidence type="ECO:0000256" key="6">
    <source>
        <dbReference type="RuleBase" id="RU361277"/>
    </source>
</evidence>
<dbReference type="EMBL" id="CP071839">
    <property type="protein sequence ID" value="QTE01477.1"/>
    <property type="molecule type" value="Genomic_DNA"/>
</dbReference>
<dbReference type="InterPro" id="IPR020843">
    <property type="entry name" value="ER"/>
</dbReference>
<dbReference type="InterPro" id="IPR013149">
    <property type="entry name" value="ADH-like_C"/>
</dbReference>
<dbReference type="Pfam" id="PF00107">
    <property type="entry name" value="ADH_zinc_N"/>
    <property type="match status" value="1"/>
</dbReference>
<keyword evidence="9" id="KW-1185">Reference proteome</keyword>
<dbReference type="InterPro" id="IPR013154">
    <property type="entry name" value="ADH-like_N"/>
</dbReference>
<evidence type="ECO:0000256" key="4">
    <source>
        <dbReference type="ARBA" id="ARBA00022833"/>
    </source>
</evidence>
<protein>
    <submittedName>
        <fullName evidence="8">NADP-dependent isopropanol dehydrogenase</fullName>
        <ecNumber evidence="8">1.1.1.80</ecNumber>
    </submittedName>
</protein>
<dbReference type="Pfam" id="PF08240">
    <property type="entry name" value="ADH_N"/>
    <property type="match status" value="1"/>
</dbReference>
<keyword evidence="3 6" id="KW-0479">Metal-binding</keyword>
<dbReference type="InterPro" id="IPR011032">
    <property type="entry name" value="GroES-like_sf"/>
</dbReference>
<gene>
    <name evidence="8" type="primary">adh1</name>
    <name evidence="8" type="ORF">S1361_29385</name>
</gene>
<reference evidence="8 9" key="1">
    <citation type="submission" date="2021-03" db="EMBL/GenBank/DDBJ databases">
        <title>Complete genome sequence of Streptomyces cyanogenus S136, producer of anticancer angucycline landomycin A.</title>
        <authorList>
            <person name="Hrab P."/>
            <person name="Ruckert C."/>
            <person name="Busche T."/>
            <person name="Ostash I."/>
            <person name="Kalinowski J."/>
            <person name="Fedorenko V."/>
            <person name="Yushchuk O."/>
            <person name="Ostash B."/>
        </authorList>
    </citation>
    <scope>NUCLEOTIDE SEQUENCE [LARGE SCALE GENOMIC DNA]</scope>
    <source>
        <strain evidence="8 9">S136</strain>
    </source>
</reference>
<evidence type="ECO:0000256" key="5">
    <source>
        <dbReference type="ARBA" id="ARBA00023002"/>
    </source>
</evidence>
<dbReference type="PANTHER" id="PTHR42813:SF4">
    <property type="entry name" value="NADP-DEPENDENT ISOPROPANOL DEHYDROGENASE"/>
    <property type="match status" value="1"/>
</dbReference>
<evidence type="ECO:0000259" key="7">
    <source>
        <dbReference type="SMART" id="SM00829"/>
    </source>
</evidence>
<comment type="similarity">
    <text evidence="2 6">Belongs to the zinc-containing alcohol dehydrogenase family.</text>
</comment>
<name>A0ABX7U1H8_STRCY</name>
<dbReference type="Gene3D" id="3.90.180.10">
    <property type="entry name" value="Medium-chain alcohol dehydrogenases, catalytic domain"/>
    <property type="match status" value="1"/>
</dbReference>
<dbReference type="PROSITE" id="PS00059">
    <property type="entry name" value="ADH_ZINC"/>
    <property type="match status" value="1"/>
</dbReference>
<comment type="cofactor">
    <cofactor evidence="1 6">
        <name>Zn(2+)</name>
        <dbReference type="ChEBI" id="CHEBI:29105"/>
    </cofactor>
</comment>
<accession>A0ABX7U1H8</accession>
<dbReference type="GO" id="GO:0050009">
    <property type="term" value="F:isopropanol dehydrogenase (NADP+) activity"/>
    <property type="evidence" value="ECO:0007669"/>
    <property type="project" value="UniProtKB-EC"/>
</dbReference>